<gene>
    <name evidence="3" type="ORF">MNBD_NITROSPINAE04-2625</name>
</gene>
<dbReference type="InterPro" id="IPR017926">
    <property type="entry name" value="GATASE"/>
</dbReference>
<dbReference type="EMBL" id="UOGA01000139">
    <property type="protein sequence ID" value="VAX18839.1"/>
    <property type="molecule type" value="Genomic_DNA"/>
</dbReference>
<accession>A0A3B1BLL2</accession>
<organism evidence="3">
    <name type="scientific">hydrothermal vent metagenome</name>
    <dbReference type="NCBI Taxonomy" id="652676"/>
    <lineage>
        <taxon>unclassified sequences</taxon>
        <taxon>metagenomes</taxon>
        <taxon>ecological metagenomes</taxon>
    </lineage>
</organism>
<feature type="domain" description="Glutamine amidotransferase" evidence="2">
    <location>
        <begin position="3"/>
        <end position="185"/>
    </location>
</feature>
<dbReference type="PROSITE" id="PS51273">
    <property type="entry name" value="GATASE_TYPE_1"/>
    <property type="match status" value="1"/>
</dbReference>
<dbReference type="InterPro" id="IPR006221">
    <property type="entry name" value="TrpG/PapA_dom"/>
</dbReference>
<dbReference type="Gene3D" id="3.40.50.880">
    <property type="match status" value="1"/>
</dbReference>
<evidence type="ECO:0000259" key="2">
    <source>
        <dbReference type="Pfam" id="PF00117"/>
    </source>
</evidence>
<keyword evidence="3" id="KW-0808">Transferase</keyword>
<dbReference type="GO" id="GO:0016740">
    <property type="term" value="F:transferase activity"/>
    <property type="evidence" value="ECO:0007669"/>
    <property type="project" value="UniProtKB-KW"/>
</dbReference>
<dbReference type="NCBIfam" id="TIGR00566">
    <property type="entry name" value="trpG_papA"/>
    <property type="match status" value="1"/>
</dbReference>
<dbReference type="SUPFAM" id="SSF52317">
    <property type="entry name" value="Class I glutamine amidotransferase-like"/>
    <property type="match status" value="1"/>
</dbReference>
<dbReference type="AlphaFoldDB" id="A0A3B1BLL2"/>
<sequence length="187" mass="20637">MLLLLDNYDSFTYNLAQYLIELGENVEVIRNDKITVDQIKEMSPKRIVISPGPKTPNEAGVSIDTIKAFNGKIPIFGVCLGHQAMAAAYGGKIIKAERLMHGKTSPIEHDGKGIFKGIPNPFEATRYHSLIVDEETLPDCFKITARTPEGEIMGIRHKTAPTEGAQFHPESIICESGKEILKNFLNG</sequence>
<dbReference type="FunFam" id="3.40.50.880:FF:000003">
    <property type="entry name" value="Anthranilate synthase component II"/>
    <property type="match status" value="1"/>
</dbReference>
<dbReference type="PRINTS" id="PR00096">
    <property type="entry name" value="GATASE"/>
</dbReference>
<evidence type="ECO:0000313" key="3">
    <source>
        <dbReference type="EMBL" id="VAX18839.1"/>
    </source>
</evidence>
<dbReference type="GO" id="GO:0004049">
    <property type="term" value="F:anthranilate synthase activity"/>
    <property type="evidence" value="ECO:0007669"/>
    <property type="project" value="UniProtKB-EC"/>
</dbReference>
<keyword evidence="1" id="KW-0315">Glutamine amidotransferase</keyword>
<reference evidence="3" key="1">
    <citation type="submission" date="2018-06" db="EMBL/GenBank/DDBJ databases">
        <authorList>
            <person name="Zhirakovskaya E."/>
        </authorList>
    </citation>
    <scope>NUCLEOTIDE SEQUENCE</scope>
</reference>
<proteinExistence type="predicted"/>
<dbReference type="PANTHER" id="PTHR43418">
    <property type="entry name" value="MULTIFUNCTIONAL TRYPTOPHAN BIOSYNTHESIS PROTEIN-RELATED"/>
    <property type="match status" value="1"/>
</dbReference>
<protein>
    <submittedName>
        <fullName evidence="3">Anthranilate synthase, amidotransferase component</fullName>
        <ecNumber evidence="3">4.1.3.27</ecNumber>
    </submittedName>
</protein>
<dbReference type="PRINTS" id="PR00099">
    <property type="entry name" value="CPSGATASE"/>
</dbReference>
<dbReference type="InterPro" id="IPR050472">
    <property type="entry name" value="Anth_synth/Amidotransfase"/>
</dbReference>
<dbReference type="PRINTS" id="PR00097">
    <property type="entry name" value="ANTSNTHASEII"/>
</dbReference>
<dbReference type="InterPro" id="IPR029062">
    <property type="entry name" value="Class_I_gatase-like"/>
</dbReference>
<dbReference type="CDD" id="cd01743">
    <property type="entry name" value="GATase1_Anthranilate_Synthase"/>
    <property type="match status" value="1"/>
</dbReference>
<evidence type="ECO:0000256" key="1">
    <source>
        <dbReference type="ARBA" id="ARBA00022962"/>
    </source>
</evidence>
<keyword evidence="3" id="KW-0456">Lyase</keyword>
<dbReference type="EC" id="4.1.3.27" evidence="3"/>
<dbReference type="Pfam" id="PF00117">
    <property type="entry name" value="GATase"/>
    <property type="match status" value="1"/>
</dbReference>
<name>A0A3B1BLL2_9ZZZZ</name>
<dbReference type="GO" id="GO:0000162">
    <property type="term" value="P:L-tryptophan biosynthetic process"/>
    <property type="evidence" value="ECO:0007669"/>
    <property type="project" value="TreeGrafter"/>
</dbReference>
<dbReference type="PANTHER" id="PTHR43418:SF4">
    <property type="entry name" value="MULTIFUNCTIONAL TRYPTOPHAN BIOSYNTHESIS PROTEIN"/>
    <property type="match status" value="1"/>
</dbReference>
<dbReference type="GO" id="GO:0005829">
    <property type="term" value="C:cytosol"/>
    <property type="evidence" value="ECO:0007669"/>
    <property type="project" value="TreeGrafter"/>
</dbReference>